<sequence length="549" mass="61587">MNRIPLGLLIVLFLLSAFPGHVWALASNNIPLDSPVYQYLDKLAGFGLITSDTKGIRPYSKAEAARLLLEAEANLVKNEEQIPPLAFEVIKRIRELVPREASLRKEPEKAPLVDYTPVASARLRYVYLDGKPRSYNRDVLDPANQSAFGFIGGNLRPQPPSVAHQSGTEGTPLLENNEGVVYGDGHNLEFRWSMEGYLGRYATVLVEPNALHTDETNRLSLQKGYLKLGSGGIELEVGRDANWFGPGYRGATTLTTNAANFDMVKLSSPEPVDVGWIKEYLGDFKYVLIGSRFDATGSGADYRKPWFFGMKLTLKPKPWFEIGANLVRQEGGPGFTGDVSLFDQIFGGADNDHVNSIAGIDLRFRIPWLRNTEIYGEYSGEDSASFWPFVESYVAGIFIPCLTPSGRDDLRFEYYRGSVMHYTDWQFPAGYVYKGMTPGHSQGGAAEEFFIRYSHWFSARNSLALEYFHTERGQEGRLKVNSAGRYDPANGVMQAVERKDALRAFWRLPFYGDVDLNVNYGWERISNVDLVPGSDRTNQLATLAFTYRY</sequence>
<comment type="caution">
    <text evidence="1">The sequence shown here is derived from an EMBL/GenBank/DDBJ whole genome shotgun (WGS) entry which is preliminary data.</text>
</comment>
<dbReference type="EMBL" id="JXBL01000001">
    <property type="protein sequence ID" value="KIE42107.1"/>
    <property type="molecule type" value="Genomic_DNA"/>
</dbReference>
<dbReference type="Proteomes" id="UP000031433">
    <property type="component" value="Unassembled WGS sequence"/>
</dbReference>
<keyword evidence="2" id="KW-1185">Reference proteome</keyword>
<dbReference type="Gene3D" id="2.40.160.130">
    <property type="entry name" value="Capsule assembly protein Wzi"/>
    <property type="match status" value="1"/>
</dbReference>
<dbReference type="RefSeq" id="WP_039644367.1">
    <property type="nucleotide sequence ID" value="NZ_JXBL01000001.1"/>
</dbReference>
<evidence type="ECO:0008006" key="3">
    <source>
        <dbReference type="Google" id="ProtNLM"/>
    </source>
</evidence>
<dbReference type="InterPro" id="IPR026950">
    <property type="entry name" value="Caps_assemb_Wzi"/>
</dbReference>
<gene>
    <name evidence="1" type="ORF">SE37_05440</name>
</gene>
<dbReference type="InterPro" id="IPR038636">
    <property type="entry name" value="Wzi_sf"/>
</dbReference>
<accession>A0A0C1QNB5</accession>
<reference evidence="1 2" key="1">
    <citation type="submission" date="2015-01" db="EMBL/GenBank/DDBJ databases">
        <title>Genome sequence of the anaerobic bacterium Geobacter soli GSS01, a dissimilatory Fe(III) reducer from soil.</title>
        <authorList>
            <person name="Yang G."/>
            <person name="Zhou S."/>
        </authorList>
    </citation>
    <scope>NUCLEOTIDE SEQUENCE [LARGE SCALE GENOMIC DNA]</scope>
    <source>
        <strain evidence="1 2">GSS01</strain>
    </source>
</reference>
<evidence type="ECO:0000313" key="1">
    <source>
        <dbReference type="EMBL" id="KIE42107.1"/>
    </source>
</evidence>
<evidence type="ECO:0000313" key="2">
    <source>
        <dbReference type="Proteomes" id="UP000031433"/>
    </source>
</evidence>
<dbReference type="AlphaFoldDB" id="A0A0C1QNB5"/>
<organism evidence="1 2">
    <name type="scientific">Geobacter soli</name>
    <dbReference type="NCBI Taxonomy" id="1510391"/>
    <lineage>
        <taxon>Bacteria</taxon>
        <taxon>Pseudomonadati</taxon>
        <taxon>Thermodesulfobacteriota</taxon>
        <taxon>Desulfuromonadia</taxon>
        <taxon>Geobacterales</taxon>
        <taxon>Geobacteraceae</taxon>
        <taxon>Geobacter</taxon>
    </lineage>
</organism>
<protein>
    <recommendedName>
        <fullName evidence="3">Capsule assembly Wzi family protein</fullName>
    </recommendedName>
</protein>
<dbReference type="Pfam" id="PF14052">
    <property type="entry name" value="Caps_assemb_Wzi"/>
    <property type="match status" value="1"/>
</dbReference>
<name>A0A0C1QNB5_9BACT</name>
<proteinExistence type="predicted"/>